<feature type="region of interest" description="Disordered" evidence="1">
    <location>
        <begin position="26"/>
        <end position="48"/>
    </location>
</feature>
<dbReference type="AlphaFoldDB" id="A0A4Q9N1L5"/>
<proteinExistence type="predicted"/>
<gene>
    <name evidence="2" type="ORF">BD311DRAFT_545783</name>
</gene>
<accession>A0A4Q9N1L5</accession>
<name>A0A4Q9N1L5_9APHY</name>
<evidence type="ECO:0000313" key="2">
    <source>
        <dbReference type="EMBL" id="TBU32596.1"/>
    </source>
</evidence>
<feature type="region of interest" description="Disordered" evidence="1">
    <location>
        <begin position="134"/>
        <end position="157"/>
    </location>
</feature>
<organism evidence="2">
    <name type="scientific">Dichomitus squalens</name>
    <dbReference type="NCBI Taxonomy" id="114155"/>
    <lineage>
        <taxon>Eukaryota</taxon>
        <taxon>Fungi</taxon>
        <taxon>Dikarya</taxon>
        <taxon>Basidiomycota</taxon>
        <taxon>Agaricomycotina</taxon>
        <taxon>Agaricomycetes</taxon>
        <taxon>Polyporales</taxon>
        <taxon>Polyporaceae</taxon>
        <taxon>Dichomitus</taxon>
    </lineage>
</organism>
<protein>
    <submittedName>
        <fullName evidence="2">Uncharacterized protein</fullName>
    </submittedName>
</protein>
<dbReference type="EMBL" id="ML143394">
    <property type="protein sequence ID" value="TBU32596.1"/>
    <property type="molecule type" value="Genomic_DNA"/>
</dbReference>
<sequence length="157" mass="17625">MCGERSARNSDWVLRWARNDESRTRNGRTVVDGRSGGGVSEWDAQRAPGDGRWDLGWEEWAMDVCVSDQGGGEDGCEWNGAGSWWRIEKVRVLTYVECDVCARPSPRPTTPDCGGDCVVGGEAEWVRARVRREGTRPEGTVQLRRERKGGRGKWWGL</sequence>
<reference evidence="2" key="1">
    <citation type="submission" date="2019-01" db="EMBL/GenBank/DDBJ databases">
        <title>Draft genome sequences of three monokaryotic isolates of the white-rot basidiomycete fungus Dichomitus squalens.</title>
        <authorList>
            <consortium name="DOE Joint Genome Institute"/>
            <person name="Lopez S.C."/>
            <person name="Andreopoulos B."/>
            <person name="Pangilinan J."/>
            <person name="Lipzen A."/>
            <person name="Riley R."/>
            <person name="Ahrendt S."/>
            <person name="Ng V."/>
            <person name="Barry K."/>
            <person name="Daum C."/>
            <person name="Grigoriev I.V."/>
            <person name="Hilden K.S."/>
            <person name="Makela M.R."/>
            <person name="de Vries R.P."/>
        </authorList>
    </citation>
    <scope>NUCLEOTIDE SEQUENCE [LARGE SCALE GENOMIC DNA]</scope>
    <source>
        <strain evidence="2">OM18370.1</strain>
    </source>
</reference>
<evidence type="ECO:0000256" key="1">
    <source>
        <dbReference type="SAM" id="MobiDB-lite"/>
    </source>
</evidence>
<dbReference type="Proteomes" id="UP000292957">
    <property type="component" value="Unassembled WGS sequence"/>
</dbReference>